<dbReference type="EMBL" id="JBEHHI010000001">
    <property type="protein sequence ID" value="MEX5726764.1"/>
    <property type="molecule type" value="Genomic_DNA"/>
</dbReference>
<evidence type="ECO:0000256" key="1">
    <source>
        <dbReference type="SAM" id="Phobius"/>
    </source>
</evidence>
<accession>A0ABV3XN73</accession>
<keyword evidence="1" id="KW-0472">Membrane</keyword>
<feature type="transmembrane region" description="Helical" evidence="1">
    <location>
        <begin position="103"/>
        <end position="121"/>
    </location>
</feature>
<evidence type="ECO:0000313" key="2">
    <source>
        <dbReference type="EMBL" id="MEX5726764.1"/>
    </source>
</evidence>
<keyword evidence="1" id="KW-0812">Transmembrane</keyword>
<reference evidence="2 3" key="1">
    <citation type="submission" date="2024-06" db="EMBL/GenBank/DDBJ databases">
        <title>Genome of Rhodovulum iodosum, a marine photoferrotroph.</title>
        <authorList>
            <person name="Bianchini G."/>
            <person name="Nikeleit V."/>
            <person name="Kappler A."/>
            <person name="Bryce C."/>
            <person name="Sanchez-Baracaldo P."/>
        </authorList>
    </citation>
    <scope>NUCLEOTIDE SEQUENCE [LARGE SCALE GENOMIC DNA]</scope>
    <source>
        <strain evidence="2 3">UT/N1</strain>
    </source>
</reference>
<feature type="transmembrane region" description="Helical" evidence="1">
    <location>
        <begin position="133"/>
        <end position="159"/>
    </location>
</feature>
<keyword evidence="3" id="KW-1185">Reference proteome</keyword>
<keyword evidence="1" id="KW-1133">Transmembrane helix</keyword>
<evidence type="ECO:0008006" key="4">
    <source>
        <dbReference type="Google" id="ProtNLM"/>
    </source>
</evidence>
<proteinExistence type="predicted"/>
<dbReference type="Proteomes" id="UP001560019">
    <property type="component" value="Unassembled WGS sequence"/>
</dbReference>
<sequence length="233" mass="24300">MDPIKAVLVFCATVFFVLSPALTGGFGGYDATQFPVPQDDPPVQPAGYAFAIWGLIYLWLLISAGVGMFARGTEPAWEPARLPLILSLGPGAAWIGVAYTSPIWASILLWWMLATAIWALLRTPLVDRWTYQAPVAVYAGWLTAAGWVSVGLLGAGYGIGPGETAWAVIALVGALVTGAAVQIALDRAPEYGITLIWALVGLIVANATAAPLVAFAALGGAMLMAVLAFRAAT</sequence>
<feature type="transmembrane region" description="Helical" evidence="1">
    <location>
        <begin position="197"/>
        <end position="229"/>
    </location>
</feature>
<protein>
    <recommendedName>
        <fullName evidence="4">Tryptophan-rich sensory protein</fullName>
    </recommendedName>
</protein>
<evidence type="ECO:0000313" key="3">
    <source>
        <dbReference type="Proteomes" id="UP001560019"/>
    </source>
</evidence>
<dbReference type="RefSeq" id="WP_211336792.1">
    <property type="nucleotide sequence ID" value="NZ_JBEHHI010000001.1"/>
</dbReference>
<gene>
    <name evidence="2" type="ORF">Ga0609869_000117</name>
</gene>
<feature type="transmembrane region" description="Helical" evidence="1">
    <location>
        <begin position="165"/>
        <end position="185"/>
    </location>
</feature>
<organism evidence="2 3">
    <name type="scientific">Rhodovulum iodosum</name>
    <dbReference type="NCBI Taxonomy" id="68291"/>
    <lineage>
        <taxon>Bacteria</taxon>
        <taxon>Pseudomonadati</taxon>
        <taxon>Pseudomonadota</taxon>
        <taxon>Alphaproteobacteria</taxon>
        <taxon>Rhodobacterales</taxon>
        <taxon>Paracoccaceae</taxon>
        <taxon>Rhodovulum</taxon>
    </lineage>
</organism>
<name>A0ABV3XN73_9RHOB</name>
<feature type="transmembrane region" description="Helical" evidence="1">
    <location>
        <begin position="47"/>
        <end position="70"/>
    </location>
</feature>
<comment type="caution">
    <text evidence="2">The sequence shown here is derived from an EMBL/GenBank/DDBJ whole genome shotgun (WGS) entry which is preliminary data.</text>
</comment>